<dbReference type="Proteomes" id="UP000615455">
    <property type="component" value="Unassembled WGS sequence"/>
</dbReference>
<organism evidence="9 10">
    <name type="scientific">Paenibacillus marchantiophytorum</name>
    <dbReference type="NCBI Taxonomy" id="1619310"/>
    <lineage>
        <taxon>Bacteria</taxon>
        <taxon>Bacillati</taxon>
        <taxon>Bacillota</taxon>
        <taxon>Bacilli</taxon>
        <taxon>Bacillales</taxon>
        <taxon>Paenibacillaceae</taxon>
        <taxon>Paenibacillus</taxon>
    </lineage>
</organism>
<reference evidence="10" key="1">
    <citation type="journal article" date="2019" name="Int. J. Syst. Evol. Microbiol.">
        <title>The Global Catalogue of Microorganisms (GCM) 10K type strain sequencing project: providing services to taxonomists for standard genome sequencing and annotation.</title>
        <authorList>
            <consortium name="The Broad Institute Genomics Platform"/>
            <consortium name="The Broad Institute Genome Sequencing Center for Infectious Disease"/>
            <person name="Wu L."/>
            <person name="Ma J."/>
        </authorList>
    </citation>
    <scope>NUCLEOTIDE SEQUENCE [LARGE SCALE GENOMIC DNA]</scope>
    <source>
        <strain evidence="10">CGMCC 1.15043</strain>
    </source>
</reference>
<evidence type="ECO:0000313" key="10">
    <source>
        <dbReference type="Proteomes" id="UP000615455"/>
    </source>
</evidence>
<keyword evidence="5 7" id="KW-1133">Transmembrane helix</keyword>
<evidence type="ECO:0000256" key="7">
    <source>
        <dbReference type="SAM" id="Phobius"/>
    </source>
</evidence>
<feature type="transmembrane region" description="Helical" evidence="7">
    <location>
        <begin position="203"/>
        <end position="223"/>
    </location>
</feature>
<accession>A0ABQ1F1L9</accession>
<dbReference type="PANTHER" id="PTHR42718:SF46">
    <property type="entry name" value="BLR6921 PROTEIN"/>
    <property type="match status" value="1"/>
</dbReference>
<name>A0ABQ1F1L9_9BACL</name>
<sequence length="468" mass="50356">MQSEIKASASTASGMSQVFIISLGLFVIFLDSTVVNIALPSMIDQLAIKLRTAAWIINAYTMTVAILLIFMGKLADLYGKKRLYAWGLVMFMLSSLLCALAPNAAWLLTARVLQGISGAMAIPASMSLVRSVVPKEKVGAAMGIWSAVGALAIAVGPSLGGGITEVFGWRWVFYLNIPVILCALFLLKSGFASYQDHLQPGKLDWLSIIILSMGLFLLINGFLQVTETGWLNGYTWWQFILSVLLLGGFIWAQGIRAHPLLELAIFSNRQYLAGILSNLLGGILLMGSMIISPLFLTRMMQFSTLKASLMITPLSVSLLLIAPFIGKMIDKRGSLIPLLLGYTITISSFSLLGTLDLESSIALFMIYMAFAGMGIGMLAVASLTLSTSSIPEDQLSIASGTFAMFRNLGGAIGVAIFISISMGSTSAPVGKEQIYAVEGFQNAYLSGAVLAAVFMCSLFLLRRKNDRK</sequence>
<dbReference type="PANTHER" id="PTHR42718">
    <property type="entry name" value="MAJOR FACILITATOR SUPERFAMILY MULTIDRUG TRANSPORTER MFSC"/>
    <property type="match status" value="1"/>
</dbReference>
<dbReference type="Pfam" id="PF07690">
    <property type="entry name" value="MFS_1"/>
    <property type="match status" value="1"/>
</dbReference>
<feature type="transmembrane region" description="Helical" evidence="7">
    <location>
        <begin position="140"/>
        <end position="159"/>
    </location>
</feature>
<evidence type="ECO:0000313" key="9">
    <source>
        <dbReference type="EMBL" id="GFZ96592.1"/>
    </source>
</evidence>
<dbReference type="PRINTS" id="PR01036">
    <property type="entry name" value="TCRTETB"/>
</dbReference>
<evidence type="ECO:0000259" key="8">
    <source>
        <dbReference type="PROSITE" id="PS50850"/>
    </source>
</evidence>
<gene>
    <name evidence="9" type="ORF">GCM10008018_48750</name>
</gene>
<keyword evidence="2" id="KW-0813">Transport</keyword>
<keyword evidence="4 7" id="KW-0812">Transmembrane</keyword>
<feature type="transmembrane region" description="Helical" evidence="7">
    <location>
        <begin position="272"/>
        <end position="295"/>
    </location>
</feature>
<keyword evidence="6 7" id="KW-0472">Membrane</keyword>
<feature type="transmembrane region" description="Helical" evidence="7">
    <location>
        <begin position="50"/>
        <end position="71"/>
    </location>
</feature>
<dbReference type="CDD" id="cd17321">
    <property type="entry name" value="MFS_MMR_MDR_like"/>
    <property type="match status" value="1"/>
</dbReference>
<comment type="caution">
    <text evidence="9">The sequence shown here is derived from an EMBL/GenBank/DDBJ whole genome shotgun (WGS) entry which is preliminary data.</text>
</comment>
<feature type="transmembrane region" description="Helical" evidence="7">
    <location>
        <begin position="404"/>
        <end position="423"/>
    </location>
</feature>
<feature type="transmembrane region" description="Helical" evidence="7">
    <location>
        <begin position="235"/>
        <end position="252"/>
    </location>
</feature>
<feature type="transmembrane region" description="Helical" evidence="7">
    <location>
        <begin position="307"/>
        <end position="326"/>
    </location>
</feature>
<dbReference type="Gene3D" id="1.20.1720.10">
    <property type="entry name" value="Multidrug resistance protein D"/>
    <property type="match status" value="1"/>
</dbReference>
<evidence type="ECO:0000256" key="4">
    <source>
        <dbReference type="ARBA" id="ARBA00022692"/>
    </source>
</evidence>
<dbReference type="EMBL" id="BMHE01000031">
    <property type="protein sequence ID" value="GFZ96592.1"/>
    <property type="molecule type" value="Genomic_DNA"/>
</dbReference>
<keyword evidence="3" id="KW-1003">Cell membrane</keyword>
<evidence type="ECO:0000256" key="6">
    <source>
        <dbReference type="ARBA" id="ARBA00023136"/>
    </source>
</evidence>
<feature type="transmembrane region" description="Helical" evidence="7">
    <location>
        <begin position="112"/>
        <end position="133"/>
    </location>
</feature>
<dbReference type="InterPro" id="IPR020846">
    <property type="entry name" value="MFS_dom"/>
</dbReference>
<dbReference type="InterPro" id="IPR011701">
    <property type="entry name" value="MFS"/>
</dbReference>
<dbReference type="RefSeq" id="WP_189016015.1">
    <property type="nucleotide sequence ID" value="NZ_BMHE01000031.1"/>
</dbReference>
<dbReference type="SUPFAM" id="SSF103473">
    <property type="entry name" value="MFS general substrate transporter"/>
    <property type="match status" value="1"/>
</dbReference>
<evidence type="ECO:0000256" key="5">
    <source>
        <dbReference type="ARBA" id="ARBA00022989"/>
    </source>
</evidence>
<evidence type="ECO:0000256" key="1">
    <source>
        <dbReference type="ARBA" id="ARBA00004651"/>
    </source>
</evidence>
<evidence type="ECO:0000256" key="3">
    <source>
        <dbReference type="ARBA" id="ARBA00022475"/>
    </source>
</evidence>
<dbReference type="NCBIfam" id="TIGR00711">
    <property type="entry name" value="efflux_EmrB"/>
    <property type="match status" value="1"/>
</dbReference>
<feature type="transmembrane region" description="Helical" evidence="7">
    <location>
        <begin position="12"/>
        <end position="30"/>
    </location>
</feature>
<dbReference type="InterPro" id="IPR036259">
    <property type="entry name" value="MFS_trans_sf"/>
</dbReference>
<feature type="transmembrane region" description="Helical" evidence="7">
    <location>
        <begin position="443"/>
        <end position="461"/>
    </location>
</feature>
<protein>
    <submittedName>
        <fullName evidence="9">MFS transporter</fullName>
    </submittedName>
</protein>
<feature type="transmembrane region" description="Helical" evidence="7">
    <location>
        <begin position="361"/>
        <end position="383"/>
    </location>
</feature>
<comment type="subcellular location">
    <subcellularLocation>
        <location evidence="1">Cell membrane</location>
        <topology evidence="1">Multi-pass membrane protein</topology>
    </subcellularLocation>
</comment>
<feature type="domain" description="Major facilitator superfamily (MFS) profile" evidence="8">
    <location>
        <begin position="17"/>
        <end position="465"/>
    </location>
</feature>
<evidence type="ECO:0000256" key="2">
    <source>
        <dbReference type="ARBA" id="ARBA00022448"/>
    </source>
</evidence>
<keyword evidence="10" id="KW-1185">Reference proteome</keyword>
<dbReference type="InterPro" id="IPR004638">
    <property type="entry name" value="EmrB-like"/>
</dbReference>
<feature type="transmembrane region" description="Helical" evidence="7">
    <location>
        <begin position="83"/>
        <end position="106"/>
    </location>
</feature>
<proteinExistence type="predicted"/>
<dbReference type="Gene3D" id="1.20.1250.20">
    <property type="entry name" value="MFS general substrate transporter like domains"/>
    <property type="match status" value="1"/>
</dbReference>
<dbReference type="PROSITE" id="PS50850">
    <property type="entry name" value="MFS"/>
    <property type="match status" value="1"/>
</dbReference>
<feature type="transmembrane region" description="Helical" evidence="7">
    <location>
        <begin position="338"/>
        <end position="355"/>
    </location>
</feature>
<feature type="transmembrane region" description="Helical" evidence="7">
    <location>
        <begin position="171"/>
        <end position="191"/>
    </location>
</feature>